<dbReference type="PANTHER" id="PTHR31189">
    <property type="entry name" value="OS03G0336100 PROTEIN-RELATED"/>
    <property type="match status" value="1"/>
</dbReference>
<evidence type="ECO:0000256" key="5">
    <source>
        <dbReference type="SAM" id="SignalP"/>
    </source>
</evidence>
<comment type="similarity">
    <text evidence="1">Belongs to the 11S seed storage protein (globulins) family.</text>
</comment>
<dbReference type="SUPFAM" id="SSF51182">
    <property type="entry name" value="RmlC-like cupins"/>
    <property type="match status" value="1"/>
</dbReference>
<dbReference type="Proteomes" id="UP001454036">
    <property type="component" value="Unassembled WGS sequence"/>
</dbReference>
<evidence type="ECO:0000256" key="3">
    <source>
        <dbReference type="ARBA" id="ARBA00023129"/>
    </source>
</evidence>
<evidence type="ECO:0000259" key="6">
    <source>
        <dbReference type="SMART" id="SM00835"/>
    </source>
</evidence>
<feature type="domain" description="Cupin type-1" evidence="6">
    <location>
        <begin position="318"/>
        <end position="467"/>
    </location>
</feature>
<evidence type="ECO:0000256" key="4">
    <source>
        <dbReference type="ARBA" id="ARBA00023157"/>
    </source>
</evidence>
<dbReference type="PRINTS" id="PR00439">
    <property type="entry name" value="11SGLOBULIN"/>
</dbReference>
<dbReference type="CDD" id="cd02242">
    <property type="entry name" value="cupin_11S_legumin_N"/>
    <property type="match status" value="1"/>
</dbReference>
<dbReference type="InterPro" id="IPR011051">
    <property type="entry name" value="RmlC_Cupin_sf"/>
</dbReference>
<dbReference type="CDD" id="cd02243">
    <property type="entry name" value="cupin_11S_legumin_C"/>
    <property type="match status" value="1"/>
</dbReference>
<dbReference type="GO" id="GO:0045735">
    <property type="term" value="F:nutrient reservoir activity"/>
    <property type="evidence" value="ECO:0007669"/>
    <property type="project" value="UniProtKB-KW"/>
</dbReference>
<feature type="signal peptide" evidence="5">
    <location>
        <begin position="1"/>
        <end position="20"/>
    </location>
</feature>
<evidence type="ECO:0000256" key="2">
    <source>
        <dbReference type="ARBA" id="ARBA00022761"/>
    </source>
</evidence>
<dbReference type="PANTHER" id="PTHR31189:SF54">
    <property type="entry name" value="11S GLOBULIN SEED STORAGE PROTEIN 2-LIKE"/>
    <property type="match status" value="1"/>
</dbReference>
<evidence type="ECO:0000313" key="7">
    <source>
        <dbReference type="EMBL" id="GAA0161790.1"/>
    </source>
</evidence>
<dbReference type="InterPro" id="IPR006044">
    <property type="entry name" value="11S_seedstore_pln"/>
</dbReference>
<comment type="caution">
    <text evidence="7">The sequence shown here is derived from an EMBL/GenBank/DDBJ whole genome shotgun (WGS) entry which is preliminary data.</text>
</comment>
<reference evidence="7 8" key="1">
    <citation type="submission" date="2024-01" db="EMBL/GenBank/DDBJ databases">
        <title>The complete chloroplast genome sequence of Lithospermum erythrorhizon: insights into the phylogenetic relationship among Boraginaceae species and the maternal lineages of purple gromwells.</title>
        <authorList>
            <person name="Okada T."/>
            <person name="Watanabe K."/>
        </authorList>
    </citation>
    <scope>NUCLEOTIDE SEQUENCE [LARGE SCALE GENOMIC DNA]</scope>
</reference>
<keyword evidence="4" id="KW-1015">Disulfide bond</keyword>
<protein>
    <recommendedName>
        <fullName evidence="6">Cupin type-1 domain-containing protein</fullName>
    </recommendedName>
</protein>
<keyword evidence="8" id="KW-1185">Reference proteome</keyword>
<name>A0AAV3QE73_LITER</name>
<dbReference type="SMART" id="SM00835">
    <property type="entry name" value="Cupin_1"/>
    <property type="match status" value="2"/>
</dbReference>
<keyword evidence="2" id="KW-0758">Storage protein</keyword>
<gene>
    <name evidence="7" type="ORF">LIER_39297</name>
</gene>
<organism evidence="7 8">
    <name type="scientific">Lithospermum erythrorhizon</name>
    <name type="common">Purple gromwell</name>
    <name type="synonym">Lithospermum officinale var. erythrorhizon</name>
    <dbReference type="NCBI Taxonomy" id="34254"/>
    <lineage>
        <taxon>Eukaryota</taxon>
        <taxon>Viridiplantae</taxon>
        <taxon>Streptophyta</taxon>
        <taxon>Embryophyta</taxon>
        <taxon>Tracheophyta</taxon>
        <taxon>Spermatophyta</taxon>
        <taxon>Magnoliopsida</taxon>
        <taxon>eudicotyledons</taxon>
        <taxon>Gunneridae</taxon>
        <taxon>Pentapetalae</taxon>
        <taxon>asterids</taxon>
        <taxon>lamiids</taxon>
        <taxon>Boraginales</taxon>
        <taxon>Boraginaceae</taxon>
        <taxon>Boraginoideae</taxon>
        <taxon>Lithospermeae</taxon>
        <taxon>Lithospermum</taxon>
    </lineage>
</organism>
<dbReference type="InterPro" id="IPR014710">
    <property type="entry name" value="RmlC-like_jellyroll"/>
</dbReference>
<dbReference type="Gene3D" id="2.60.120.10">
    <property type="entry name" value="Jelly Rolls"/>
    <property type="match status" value="2"/>
</dbReference>
<sequence>MASKFGIAIFLSLLVSTAFANNNEVGGQTRLTGAQQCRFERLSASQPSQRIESEAGIIELWDEFEEQFQCAGVAPLRKVLQPDALLLPSYHPNPRLVYVQQGEGLLGITFPGCPETFHSESEQIESIRQGRSHQRIRGGEEQERVMRGQEIEQHQKVHRVRRGDIVALPAGAAHWVFNNGNEQLVCISMNDLNHQANQLDHKFREFFLAGGVPRSGQQGYQRGQQSWQKGQQRSMRGGQQDIRETFQNILRAFDAELLSEAYNVRPDIIERIRRDDERGLIVNAREMRGILKPDEEEQYQRQPRNGIEETYCSMKIRTNIDNIREVETYSREAGKINIVNRYKLPILRAMDMSAEKGKLYQNAMTSPHWSVNGHAIVYVTRGQAQVQIVDQNGQSVMNDIVNEGDMFVVPQYFTSTFRADRNEFEWVSFKTTGEPMKSPLVGYTSVMRALPLQVMTNAYQISPRDAQDLKINRGGESFLLSSGRRS</sequence>
<dbReference type="Pfam" id="PF00190">
    <property type="entry name" value="Cupin_1"/>
    <property type="match status" value="2"/>
</dbReference>
<evidence type="ECO:0000256" key="1">
    <source>
        <dbReference type="ARBA" id="ARBA00007178"/>
    </source>
</evidence>
<dbReference type="InterPro" id="IPR006045">
    <property type="entry name" value="Cupin_1"/>
</dbReference>
<dbReference type="InterPro" id="IPR050253">
    <property type="entry name" value="Seed_Storage-Functional"/>
</dbReference>
<proteinExistence type="inferred from homology"/>
<dbReference type="EMBL" id="BAABME010020906">
    <property type="protein sequence ID" value="GAA0161790.1"/>
    <property type="molecule type" value="Genomic_DNA"/>
</dbReference>
<keyword evidence="5" id="KW-0732">Signal</keyword>
<feature type="domain" description="Cupin type-1" evidence="6">
    <location>
        <begin position="42"/>
        <end position="270"/>
    </location>
</feature>
<dbReference type="FunFam" id="2.60.120.10:FF:000073">
    <property type="entry name" value="Glycinin G1"/>
    <property type="match status" value="1"/>
</dbReference>
<feature type="chain" id="PRO_5043629509" description="Cupin type-1 domain-containing protein" evidence="5">
    <location>
        <begin position="21"/>
        <end position="486"/>
    </location>
</feature>
<accession>A0AAV3QE73</accession>
<evidence type="ECO:0000313" key="8">
    <source>
        <dbReference type="Proteomes" id="UP001454036"/>
    </source>
</evidence>
<keyword evidence="3" id="KW-0708">Seed storage protein</keyword>
<dbReference type="AlphaFoldDB" id="A0AAV3QE73"/>